<dbReference type="HAMAP" id="MF_01477">
    <property type="entry name" value="Iojap_RsfS"/>
    <property type="match status" value="1"/>
</dbReference>
<comment type="similarity">
    <text evidence="1">Belongs to the Iojap/RsfS family.</text>
</comment>
<dbReference type="SUPFAM" id="SSF81301">
    <property type="entry name" value="Nucleotidyltransferase"/>
    <property type="match status" value="1"/>
</dbReference>
<dbReference type="EMBL" id="JEMT01024268">
    <property type="protein sequence ID" value="EXX62957.1"/>
    <property type="molecule type" value="Genomic_DNA"/>
</dbReference>
<dbReference type="HOGENOM" id="CLU_998017_0_0_1"/>
<dbReference type="GO" id="GO:0017148">
    <property type="term" value="P:negative regulation of translation"/>
    <property type="evidence" value="ECO:0007669"/>
    <property type="project" value="TreeGrafter"/>
</dbReference>
<name>A0A015J091_RHIIW</name>
<accession>A0A015J091</accession>
<dbReference type="Pfam" id="PF02410">
    <property type="entry name" value="RsfS"/>
    <property type="match status" value="1"/>
</dbReference>
<dbReference type="InterPro" id="IPR004394">
    <property type="entry name" value="Iojap/RsfS/C7orf30"/>
</dbReference>
<evidence type="ECO:0000313" key="2">
    <source>
        <dbReference type="EMBL" id="EXX62957.1"/>
    </source>
</evidence>
<protein>
    <submittedName>
        <fullName evidence="2">Uncharacterized protein</fullName>
    </submittedName>
</protein>
<comment type="caution">
    <text evidence="2">The sequence shown here is derived from an EMBL/GenBank/DDBJ whole genome shotgun (WGS) entry which is preliminary data.</text>
</comment>
<dbReference type="Proteomes" id="UP000022910">
    <property type="component" value="Unassembled WGS sequence"/>
</dbReference>
<dbReference type="OMA" id="WAEYMIV"/>
<dbReference type="AlphaFoldDB" id="A0A015J091"/>
<evidence type="ECO:0000256" key="1">
    <source>
        <dbReference type="ARBA" id="ARBA00010574"/>
    </source>
</evidence>
<reference evidence="2 3" key="1">
    <citation type="submission" date="2014-02" db="EMBL/GenBank/DDBJ databases">
        <title>Single nucleus genome sequencing reveals high similarity among nuclei of an endomycorrhizal fungus.</title>
        <authorList>
            <person name="Lin K."/>
            <person name="Geurts R."/>
            <person name="Zhang Z."/>
            <person name="Limpens E."/>
            <person name="Saunders D.G."/>
            <person name="Mu D."/>
            <person name="Pang E."/>
            <person name="Cao H."/>
            <person name="Cha H."/>
            <person name="Lin T."/>
            <person name="Zhou Q."/>
            <person name="Shang Y."/>
            <person name="Li Y."/>
            <person name="Ivanov S."/>
            <person name="Sharma T."/>
            <person name="Velzen R.V."/>
            <person name="Ruijter N.D."/>
            <person name="Aanen D.K."/>
            <person name="Win J."/>
            <person name="Kamoun S."/>
            <person name="Bisseling T."/>
            <person name="Huang S."/>
        </authorList>
    </citation>
    <scope>NUCLEOTIDE SEQUENCE [LARGE SCALE GENOMIC DNA]</scope>
    <source>
        <strain evidence="3">DAOM197198w</strain>
    </source>
</reference>
<sequence length="279" mass="32843">MIRRKAISTFSKITYYKRPLNFLLYSNIVPKPKINFVRRQVYFSTQSNVKGFASQVEVEEEEVEEIDRSLYPELFPEHNDMDDTWFVDPAYENPQESDFVPLWQRRANSLSDKLPDVKMNSDDHQRTKFLEIIRLLEEEGVENITVIDVRQKCDFTDWMIIGEGKTTRHLGGVADGLYKMLKNEIQIQNSNSADSLLQSYPIIEGRDSEDWILIDTGLIFVHLFTSEARKYHNLEDLWEKIPSYSSKDEFKSITNEMVKEFREFNPKFAKNPSLSFELK</sequence>
<dbReference type="GO" id="GO:0043023">
    <property type="term" value="F:ribosomal large subunit binding"/>
    <property type="evidence" value="ECO:0007669"/>
    <property type="project" value="TreeGrafter"/>
</dbReference>
<dbReference type="GO" id="GO:0090071">
    <property type="term" value="P:negative regulation of ribosome biogenesis"/>
    <property type="evidence" value="ECO:0007669"/>
    <property type="project" value="TreeGrafter"/>
</dbReference>
<dbReference type="OrthoDB" id="21330at2759"/>
<proteinExistence type="inferred from homology"/>
<dbReference type="PANTHER" id="PTHR21043:SF0">
    <property type="entry name" value="MITOCHONDRIAL ASSEMBLY OF RIBOSOMAL LARGE SUBUNIT PROTEIN 1"/>
    <property type="match status" value="1"/>
</dbReference>
<keyword evidence="3" id="KW-1185">Reference proteome</keyword>
<dbReference type="Gene3D" id="3.30.460.10">
    <property type="entry name" value="Beta Polymerase, domain 2"/>
    <property type="match status" value="1"/>
</dbReference>
<dbReference type="STRING" id="1432141.A0A015J091"/>
<gene>
    <name evidence="2" type="ORF">RirG_156840</name>
</gene>
<organism evidence="2 3">
    <name type="scientific">Rhizophagus irregularis (strain DAOM 197198w)</name>
    <name type="common">Glomus intraradices</name>
    <dbReference type="NCBI Taxonomy" id="1432141"/>
    <lineage>
        <taxon>Eukaryota</taxon>
        <taxon>Fungi</taxon>
        <taxon>Fungi incertae sedis</taxon>
        <taxon>Mucoromycota</taxon>
        <taxon>Glomeromycotina</taxon>
        <taxon>Glomeromycetes</taxon>
        <taxon>Glomerales</taxon>
        <taxon>Glomeraceae</taxon>
        <taxon>Rhizophagus</taxon>
    </lineage>
</organism>
<dbReference type="InterPro" id="IPR043519">
    <property type="entry name" value="NT_sf"/>
</dbReference>
<evidence type="ECO:0000313" key="3">
    <source>
        <dbReference type="Proteomes" id="UP000022910"/>
    </source>
</evidence>
<dbReference type="PANTHER" id="PTHR21043">
    <property type="entry name" value="IOJAP SUPERFAMILY ORTHOLOG"/>
    <property type="match status" value="1"/>
</dbReference>
<dbReference type="NCBIfam" id="TIGR00090">
    <property type="entry name" value="rsfS_iojap_ybeB"/>
    <property type="match status" value="1"/>
</dbReference>